<evidence type="ECO:0000313" key="1">
    <source>
        <dbReference type="EMBL" id="SMD45428.1"/>
    </source>
</evidence>
<accession>A0A1W2H9Q5</accession>
<dbReference type="Proteomes" id="UP000192333">
    <property type="component" value="Chromosome I"/>
</dbReference>
<reference evidence="2" key="1">
    <citation type="submission" date="2017-04" db="EMBL/GenBank/DDBJ databases">
        <authorList>
            <person name="Varghese N."/>
            <person name="Submissions S."/>
        </authorList>
    </citation>
    <scope>NUCLEOTIDE SEQUENCE [LARGE SCALE GENOMIC DNA]</scope>
    <source>
        <strain evidence="2">DSM 16537</strain>
    </source>
</reference>
<organism evidence="1 2">
    <name type="scientific">Aquiflexum balticum DSM 16537</name>
    <dbReference type="NCBI Taxonomy" id="758820"/>
    <lineage>
        <taxon>Bacteria</taxon>
        <taxon>Pseudomonadati</taxon>
        <taxon>Bacteroidota</taxon>
        <taxon>Cytophagia</taxon>
        <taxon>Cytophagales</taxon>
        <taxon>Cyclobacteriaceae</taxon>
        <taxon>Aquiflexum</taxon>
    </lineage>
</organism>
<dbReference type="STRING" id="758820.SAMN00777080_4079"/>
<protein>
    <submittedName>
        <fullName evidence="1">Uncharacterized protein</fullName>
    </submittedName>
</protein>
<proteinExistence type="predicted"/>
<gene>
    <name evidence="1" type="ORF">SAMN00777080_4079</name>
</gene>
<sequence>MGRLLFCNFQSKINYHLKWESTKWMNIQKLWILYFFVKDEGMLEQLGHGFCFEIIAKPGIKENN</sequence>
<keyword evidence="2" id="KW-1185">Reference proteome</keyword>
<name>A0A1W2H9Q5_9BACT</name>
<dbReference type="AlphaFoldDB" id="A0A1W2H9Q5"/>
<dbReference type="EMBL" id="LT838813">
    <property type="protein sequence ID" value="SMD45428.1"/>
    <property type="molecule type" value="Genomic_DNA"/>
</dbReference>
<evidence type="ECO:0000313" key="2">
    <source>
        <dbReference type="Proteomes" id="UP000192333"/>
    </source>
</evidence>